<evidence type="ECO:0008006" key="3">
    <source>
        <dbReference type="Google" id="ProtNLM"/>
    </source>
</evidence>
<feature type="chain" id="PRO_5008536422" description="Toxin co-regulated pilus biosynthesis protein Q C-terminal domain-containing protein" evidence="1">
    <location>
        <begin position="22"/>
        <end position="126"/>
    </location>
</feature>
<reference evidence="2" key="1">
    <citation type="submission" date="2016-07" db="EMBL/GenBank/DDBJ databases">
        <title>Microvirga ossetica sp. nov. a new species of rhizobia isolated from root nodules of the legume species Vicia alpestris Steven originated from North Ossetia region in the Caucasus.</title>
        <authorList>
            <person name="Safronova V.I."/>
            <person name="Kuznetsova I.G."/>
            <person name="Sazanova A.L."/>
            <person name="Belimov A."/>
            <person name="Andronov E."/>
            <person name="Osledkin Y.S."/>
            <person name="Onishchuk O.P."/>
            <person name="Kurchak O.N."/>
            <person name="Shaposhnikov A.I."/>
            <person name="Willems A."/>
            <person name="Tikhonovich I.A."/>
        </authorList>
    </citation>
    <scope>NUCLEOTIDE SEQUENCE [LARGE SCALE GENOMIC DNA]</scope>
    <source>
        <strain evidence="2">V5/3M</strain>
        <plasmid evidence="2">unnamed1</plasmid>
    </source>
</reference>
<gene>
    <name evidence="2" type="ORF">BB934_29625</name>
</gene>
<dbReference type="RefSeq" id="WP_099513566.1">
    <property type="nucleotide sequence ID" value="NZ_CP016617.1"/>
</dbReference>
<sequence length="126" mass="13582">MAQKTLILLCAGLCIGLPAGAAEDRAVAALAQDLKEHAPSQWEVRVRWRDGRLLATIMPQPYQTAFDLWYAPSRMIAALTDLCPGANAEIWSLVGSEHDIVLEPSVGGKTAPGTRVSCRKALLNKS</sequence>
<dbReference type="AlphaFoldDB" id="A0A1B2ER39"/>
<evidence type="ECO:0000313" key="2">
    <source>
        <dbReference type="EMBL" id="ANY82454.1"/>
    </source>
</evidence>
<geneLocation type="plasmid" evidence="2">
    <name>unnamed1</name>
</geneLocation>
<keyword evidence="1" id="KW-0732">Signal</keyword>
<keyword evidence="2" id="KW-0614">Plasmid</keyword>
<proteinExistence type="predicted"/>
<dbReference type="OrthoDB" id="9854547at2"/>
<dbReference type="EMBL" id="CP016617">
    <property type="protein sequence ID" value="ANY82454.1"/>
    <property type="molecule type" value="Genomic_DNA"/>
</dbReference>
<organism evidence="2">
    <name type="scientific">Microvirga ossetica</name>
    <dbReference type="NCBI Taxonomy" id="1882682"/>
    <lineage>
        <taxon>Bacteria</taxon>
        <taxon>Pseudomonadati</taxon>
        <taxon>Pseudomonadota</taxon>
        <taxon>Alphaproteobacteria</taxon>
        <taxon>Hyphomicrobiales</taxon>
        <taxon>Methylobacteriaceae</taxon>
        <taxon>Microvirga</taxon>
    </lineage>
</organism>
<accession>A0A1B2ER39</accession>
<name>A0A1B2ER39_9HYPH</name>
<protein>
    <recommendedName>
        <fullName evidence="3">Toxin co-regulated pilus biosynthesis protein Q C-terminal domain-containing protein</fullName>
    </recommendedName>
</protein>
<evidence type="ECO:0000256" key="1">
    <source>
        <dbReference type="SAM" id="SignalP"/>
    </source>
</evidence>
<feature type="signal peptide" evidence="1">
    <location>
        <begin position="1"/>
        <end position="21"/>
    </location>
</feature>
<dbReference type="KEGG" id="moc:BB934_29625"/>